<keyword evidence="1" id="KW-1133">Transmembrane helix</keyword>
<feature type="transmembrane region" description="Helical" evidence="1">
    <location>
        <begin position="63"/>
        <end position="88"/>
    </location>
</feature>
<keyword evidence="1" id="KW-0472">Membrane</keyword>
<evidence type="ECO:0000313" key="3">
    <source>
        <dbReference type="Proteomes" id="UP000295763"/>
    </source>
</evidence>
<gene>
    <name evidence="2" type="ORF">EDC44_10259</name>
</gene>
<feature type="transmembrane region" description="Helical" evidence="1">
    <location>
        <begin position="21"/>
        <end position="40"/>
    </location>
</feature>
<organism evidence="2 3">
    <name type="scientific">Cricetibacter osteomyelitidis</name>
    <dbReference type="NCBI Taxonomy" id="1521931"/>
    <lineage>
        <taxon>Bacteria</taxon>
        <taxon>Pseudomonadati</taxon>
        <taxon>Pseudomonadota</taxon>
        <taxon>Gammaproteobacteria</taxon>
        <taxon>Pasteurellales</taxon>
        <taxon>Pasteurellaceae</taxon>
        <taxon>Cricetibacter</taxon>
    </lineage>
</organism>
<dbReference type="AlphaFoldDB" id="A0A4R2T5B8"/>
<dbReference type="Proteomes" id="UP000295763">
    <property type="component" value="Unassembled WGS sequence"/>
</dbReference>
<dbReference type="EMBL" id="SLYB01000002">
    <property type="protein sequence ID" value="TCP97255.1"/>
    <property type="molecule type" value="Genomic_DNA"/>
</dbReference>
<keyword evidence="3" id="KW-1185">Reference proteome</keyword>
<comment type="caution">
    <text evidence="2">The sequence shown here is derived from an EMBL/GenBank/DDBJ whole genome shotgun (WGS) entry which is preliminary data.</text>
</comment>
<evidence type="ECO:0000256" key="1">
    <source>
        <dbReference type="SAM" id="Phobius"/>
    </source>
</evidence>
<evidence type="ECO:0000313" key="2">
    <source>
        <dbReference type="EMBL" id="TCP97255.1"/>
    </source>
</evidence>
<feature type="transmembrane region" description="Helical" evidence="1">
    <location>
        <begin position="150"/>
        <end position="168"/>
    </location>
</feature>
<reference evidence="2 3" key="1">
    <citation type="submission" date="2019-03" db="EMBL/GenBank/DDBJ databases">
        <title>Genomic Encyclopedia of Type Strains, Phase IV (KMG-IV): sequencing the most valuable type-strain genomes for metagenomic binning, comparative biology and taxonomic classification.</title>
        <authorList>
            <person name="Goeker M."/>
        </authorList>
    </citation>
    <scope>NUCLEOTIDE SEQUENCE [LARGE SCALE GENOMIC DNA]</scope>
    <source>
        <strain evidence="2 3">DSM 28404</strain>
    </source>
</reference>
<protein>
    <submittedName>
        <fullName evidence="2">Uncharacterized protein</fullName>
    </submittedName>
</protein>
<proteinExistence type="predicted"/>
<name>A0A4R2T5B8_9PAST</name>
<sequence length="230" mass="27123">MVNQVDKIKELKNILAALMDDVWFALFLLIVTYIDVYFSVKYNVSIIIAMEDMGRYFTNPIDYLYMILLFSMIFICLFPILKIFYIFILSDVLQNIGFNIYRSPYDIKSPEDYKNYCYLDTAILNAVKANNNALMQYCDSKKQRFIRNGLRKKAIWGMLFLFVFYYLLSNNGGNPILIQLYIDFLAYAEETSKILSVSIIITSLFPLFYILNDLFVIESEYIYLPENNKK</sequence>
<keyword evidence="1" id="KW-0812">Transmembrane</keyword>
<feature type="transmembrane region" description="Helical" evidence="1">
    <location>
        <begin position="194"/>
        <end position="211"/>
    </location>
</feature>
<accession>A0A4R2T5B8</accession>